<dbReference type="Gene3D" id="1.10.10.10">
    <property type="entry name" value="Winged helix-like DNA-binding domain superfamily/Winged helix DNA-binding domain"/>
    <property type="match status" value="1"/>
</dbReference>
<dbReference type="Gene3D" id="1.20.5.4130">
    <property type="match status" value="1"/>
</dbReference>
<dbReference type="Proteomes" id="UP001318860">
    <property type="component" value="Unassembled WGS sequence"/>
</dbReference>
<dbReference type="InterPro" id="IPR036388">
    <property type="entry name" value="WH-like_DNA-bd_sf"/>
</dbReference>
<keyword evidence="10" id="KW-1185">Reference proteome</keyword>
<comment type="similarity">
    <text evidence="1">Belongs to the disease resistance NB-LRR family.</text>
</comment>
<keyword evidence="6" id="KW-0067">ATP-binding</keyword>
<dbReference type="InterPro" id="IPR002182">
    <property type="entry name" value="NB-ARC"/>
</dbReference>
<name>A0ABR0VQR5_REHGL</name>
<evidence type="ECO:0000256" key="5">
    <source>
        <dbReference type="ARBA" id="ARBA00022821"/>
    </source>
</evidence>
<accession>A0ABR0VQR5</accession>
<evidence type="ECO:0000256" key="2">
    <source>
        <dbReference type="ARBA" id="ARBA00022614"/>
    </source>
</evidence>
<dbReference type="SUPFAM" id="SSF52540">
    <property type="entry name" value="P-loop containing nucleoside triphosphate hydrolases"/>
    <property type="match status" value="1"/>
</dbReference>
<evidence type="ECO:0000256" key="4">
    <source>
        <dbReference type="ARBA" id="ARBA00022741"/>
    </source>
</evidence>
<dbReference type="PANTHER" id="PTHR23155:SF1228">
    <property type="entry name" value="NB-ARC DOMAIN CONTAINING PROTEIN, EXPRESSED"/>
    <property type="match status" value="1"/>
</dbReference>
<comment type="caution">
    <text evidence="9">The sequence shown here is derived from an EMBL/GenBank/DDBJ whole genome shotgun (WGS) entry which is preliminary data.</text>
</comment>
<reference evidence="9 10" key="1">
    <citation type="journal article" date="2021" name="Comput. Struct. Biotechnol. J.">
        <title>De novo genome assembly of the potent medicinal plant Rehmannia glutinosa using nanopore technology.</title>
        <authorList>
            <person name="Ma L."/>
            <person name="Dong C."/>
            <person name="Song C."/>
            <person name="Wang X."/>
            <person name="Zheng X."/>
            <person name="Niu Y."/>
            <person name="Chen S."/>
            <person name="Feng W."/>
        </authorList>
    </citation>
    <scope>NUCLEOTIDE SEQUENCE [LARGE SCALE GENOMIC DNA]</scope>
    <source>
        <strain evidence="9">DH-2019</strain>
    </source>
</reference>
<evidence type="ECO:0008006" key="11">
    <source>
        <dbReference type="Google" id="ProtNLM"/>
    </source>
</evidence>
<dbReference type="InterPro" id="IPR044974">
    <property type="entry name" value="Disease_R_plants"/>
</dbReference>
<dbReference type="CDD" id="cd14798">
    <property type="entry name" value="RX-CC_like"/>
    <property type="match status" value="1"/>
</dbReference>
<keyword evidence="3" id="KW-0677">Repeat</keyword>
<feature type="domain" description="Disease resistance N-terminal" evidence="8">
    <location>
        <begin position="5"/>
        <end position="85"/>
    </location>
</feature>
<keyword evidence="2" id="KW-0433">Leucine-rich repeat</keyword>
<organism evidence="9 10">
    <name type="scientific">Rehmannia glutinosa</name>
    <name type="common">Chinese foxglove</name>
    <dbReference type="NCBI Taxonomy" id="99300"/>
    <lineage>
        <taxon>Eukaryota</taxon>
        <taxon>Viridiplantae</taxon>
        <taxon>Streptophyta</taxon>
        <taxon>Embryophyta</taxon>
        <taxon>Tracheophyta</taxon>
        <taxon>Spermatophyta</taxon>
        <taxon>Magnoliopsida</taxon>
        <taxon>eudicotyledons</taxon>
        <taxon>Gunneridae</taxon>
        <taxon>Pentapetalae</taxon>
        <taxon>asterids</taxon>
        <taxon>lamiids</taxon>
        <taxon>Lamiales</taxon>
        <taxon>Orobanchaceae</taxon>
        <taxon>Rehmannieae</taxon>
        <taxon>Rehmannia</taxon>
    </lineage>
</organism>
<evidence type="ECO:0000313" key="9">
    <source>
        <dbReference type="EMBL" id="KAK6136324.1"/>
    </source>
</evidence>
<keyword evidence="4" id="KW-0547">Nucleotide-binding</keyword>
<dbReference type="InterPro" id="IPR038005">
    <property type="entry name" value="RX-like_CC"/>
</dbReference>
<dbReference type="InterPro" id="IPR041118">
    <property type="entry name" value="Rx_N"/>
</dbReference>
<feature type="domain" description="NB-ARC" evidence="7">
    <location>
        <begin position="173"/>
        <end position="295"/>
    </location>
</feature>
<dbReference type="PANTHER" id="PTHR23155">
    <property type="entry name" value="DISEASE RESISTANCE PROTEIN RP"/>
    <property type="match status" value="1"/>
</dbReference>
<evidence type="ECO:0000256" key="3">
    <source>
        <dbReference type="ARBA" id="ARBA00022737"/>
    </source>
</evidence>
<dbReference type="Gene3D" id="3.40.50.300">
    <property type="entry name" value="P-loop containing nucleotide triphosphate hydrolases"/>
    <property type="match status" value="1"/>
</dbReference>
<evidence type="ECO:0000259" key="8">
    <source>
        <dbReference type="Pfam" id="PF18052"/>
    </source>
</evidence>
<evidence type="ECO:0000313" key="10">
    <source>
        <dbReference type="Proteomes" id="UP001318860"/>
    </source>
</evidence>
<gene>
    <name evidence="9" type="ORF">DH2020_029945</name>
</gene>
<evidence type="ECO:0000259" key="7">
    <source>
        <dbReference type="Pfam" id="PF00931"/>
    </source>
</evidence>
<protein>
    <recommendedName>
        <fullName evidence="11">Disease resistance protein</fullName>
    </recommendedName>
</protein>
<evidence type="ECO:0000256" key="6">
    <source>
        <dbReference type="ARBA" id="ARBA00022840"/>
    </source>
</evidence>
<dbReference type="Pfam" id="PF18052">
    <property type="entry name" value="Rx_N"/>
    <property type="match status" value="1"/>
</dbReference>
<keyword evidence="5" id="KW-0611">Plant defense</keyword>
<dbReference type="EMBL" id="JABTTQ020001043">
    <property type="protein sequence ID" value="KAK6136324.1"/>
    <property type="molecule type" value="Genomic_DNA"/>
</dbReference>
<evidence type="ECO:0000256" key="1">
    <source>
        <dbReference type="ARBA" id="ARBA00008894"/>
    </source>
</evidence>
<dbReference type="PRINTS" id="PR00364">
    <property type="entry name" value="DISEASERSIST"/>
</dbReference>
<proteinExistence type="inferred from homology"/>
<sequence>MAEVALTFAAEKLGDLLMEKVDYLQGVEGQVKWLKGELETMQCFLQDASEKQANQQTIRKWISDIRELAQDAEDIIDTFILKEDPRPAGKMGLLPVPRLPPQPVGEQIKSIRTRLEDLEKSRQRYEIQNLGEGNMVLSRRSEDVESRRRLSPWQKDKHVVGLKEDVELLRDAILMNGEGLSVATIVGMGGSGKSTLARIVYNHAAIADQFDRRAWVCVSSDFNPEEIIKDLVLQLVEPNQQLEVLQIMEKSPLSHLQRMLSERLQGKRYFIVVDDVWEDAHWEDLASAFPDDKDELENIGREILERCDGLPLAITVVGGLLAKQKQSKSEWEKVLRGMTSLLTRRNESSILAVLELSYNNLPPHLKSCFQCLGFFKEDAVIRAKQLVQVWIAQGLVPLTPTEEETMEEI</sequence>
<dbReference type="Pfam" id="PF00931">
    <property type="entry name" value="NB-ARC"/>
    <property type="match status" value="1"/>
</dbReference>
<dbReference type="InterPro" id="IPR027417">
    <property type="entry name" value="P-loop_NTPase"/>
</dbReference>